<dbReference type="EMBL" id="CM001254">
    <property type="protein sequence ID" value="EHH16316.1"/>
    <property type="molecule type" value="Genomic_DNA"/>
</dbReference>
<protein>
    <submittedName>
        <fullName evidence="2">Uncharacterized protein</fullName>
    </submittedName>
</protein>
<dbReference type="AlphaFoldDB" id="G7ML46"/>
<name>G7ML46_MACMU</name>
<sequence>MAGVPAPIDLDDADSVEQTTVTLADTPHADPGLQPDCCPFLLHIELQHHPPPLRQQLLQHLPPPALNNPSPEGCMQQCASHQHAPPPGLDENSCRPFCHDDLLFWALQEKTETLRVCQEGALIL</sequence>
<reference evidence="2" key="1">
    <citation type="journal article" date="2011" name="Nat. Biotechnol.">
        <title>Genome sequencing and comparison of two nonhuman primate animal models, the cynomolgus and Chinese rhesus macaques.</title>
        <authorList>
            <person name="Yan G."/>
            <person name="Zhang G."/>
            <person name="Fang X."/>
            <person name="Zhang Y."/>
            <person name="Li C."/>
            <person name="Ling F."/>
            <person name="Cooper D.N."/>
            <person name="Li Q."/>
            <person name="Li Y."/>
            <person name="van Gool A.J."/>
            <person name="Du H."/>
            <person name="Chen J."/>
            <person name="Chen R."/>
            <person name="Zhang P."/>
            <person name="Huang Z."/>
            <person name="Thompson J.R."/>
            <person name="Meng Y."/>
            <person name="Bai Y."/>
            <person name="Wang J."/>
            <person name="Zhuo M."/>
            <person name="Wang T."/>
            <person name="Huang Y."/>
            <person name="Wei L."/>
            <person name="Li J."/>
            <person name="Wang Z."/>
            <person name="Hu H."/>
            <person name="Yang P."/>
            <person name="Le L."/>
            <person name="Stenson P.D."/>
            <person name="Li B."/>
            <person name="Liu X."/>
            <person name="Ball E.V."/>
            <person name="An N."/>
            <person name="Huang Q."/>
            <person name="Zhang Y."/>
            <person name="Fan W."/>
            <person name="Zhang X."/>
            <person name="Li Y."/>
            <person name="Wang W."/>
            <person name="Katze M.G."/>
            <person name="Su B."/>
            <person name="Nielsen R."/>
            <person name="Yang H."/>
            <person name="Wang J."/>
            <person name="Wang X."/>
            <person name="Wang J."/>
        </authorList>
    </citation>
    <scope>NUCLEOTIDE SEQUENCE [LARGE SCALE GENOMIC DNA]</scope>
    <source>
        <strain evidence="2">CR-5</strain>
    </source>
</reference>
<dbReference type="Proteomes" id="UP000013456">
    <property type="component" value="Chromosome 2"/>
</dbReference>
<organism evidence="2">
    <name type="scientific">Macaca mulatta</name>
    <name type="common">Rhesus macaque</name>
    <dbReference type="NCBI Taxonomy" id="9544"/>
    <lineage>
        <taxon>Eukaryota</taxon>
        <taxon>Metazoa</taxon>
        <taxon>Chordata</taxon>
        <taxon>Craniata</taxon>
        <taxon>Vertebrata</taxon>
        <taxon>Euteleostomi</taxon>
        <taxon>Mammalia</taxon>
        <taxon>Eutheria</taxon>
        <taxon>Euarchontoglires</taxon>
        <taxon>Primates</taxon>
        <taxon>Haplorrhini</taxon>
        <taxon>Catarrhini</taxon>
        <taxon>Cercopithecidae</taxon>
        <taxon>Cercopithecinae</taxon>
        <taxon>Macaca</taxon>
    </lineage>
</organism>
<gene>
    <name evidence="2" type="ORF">EGK_11583</name>
</gene>
<evidence type="ECO:0000256" key="1">
    <source>
        <dbReference type="SAM" id="MobiDB-lite"/>
    </source>
</evidence>
<evidence type="ECO:0000313" key="2">
    <source>
        <dbReference type="EMBL" id="EHH16316.1"/>
    </source>
</evidence>
<accession>G7ML46</accession>
<feature type="region of interest" description="Disordered" evidence="1">
    <location>
        <begin position="55"/>
        <end position="86"/>
    </location>
</feature>
<proteinExistence type="predicted"/>